<reference evidence="1 2" key="1">
    <citation type="submission" date="2018-02" db="EMBL/GenBank/DDBJ databases">
        <title>Whole genome sequencing of endophytic bacterium.</title>
        <authorList>
            <person name="Eedara R."/>
            <person name="Podile A.R."/>
        </authorList>
    </citation>
    <scope>NUCLEOTIDE SEQUENCE [LARGE SCALE GENOMIC DNA]</scope>
    <source>
        <strain evidence="1 2">RP1T</strain>
    </source>
</reference>
<evidence type="ECO:0000313" key="1">
    <source>
        <dbReference type="EMBL" id="PRH84468.1"/>
    </source>
</evidence>
<name>A0A2S9Q525_9HYPH</name>
<protein>
    <submittedName>
        <fullName evidence="1">DUF523 domain-containing protein</fullName>
    </submittedName>
</protein>
<sequence>MTAKILVSACLVGRPVRYDGAAKTLDHPNLARWRDEGRLVVVCPELAGGFSVPRPPAEIDRGLSGSDVLAGTARVVDLTGADVTALYLAGARSALALARAEGCRFALLIDGSPSCGSAFIYDGAFAGRKHAGAGVTAALLRAEGLEVFTPLEIAVLAARLESIGAA</sequence>
<dbReference type="PANTHER" id="PTHR30087">
    <property type="entry name" value="INNER MEMBRANE PROTEIN"/>
    <property type="match status" value="1"/>
</dbReference>
<dbReference type="AlphaFoldDB" id="A0A2S9Q525"/>
<dbReference type="InterPro" id="IPR007553">
    <property type="entry name" value="2-thiour_desulf"/>
</dbReference>
<comment type="caution">
    <text evidence="1">The sequence shown here is derived from an EMBL/GenBank/DDBJ whole genome shotgun (WGS) entry which is preliminary data.</text>
</comment>
<dbReference type="OrthoDB" id="495783at2"/>
<dbReference type="PANTHER" id="PTHR30087:SF1">
    <property type="entry name" value="HYPOTHETICAL CYTOSOLIC PROTEIN"/>
    <property type="match status" value="1"/>
</dbReference>
<gene>
    <name evidence="1" type="ORF">C5L14_26825</name>
</gene>
<organism evidence="1 2">
    <name type="scientific">Labrys okinawensis</name>
    <dbReference type="NCBI Taxonomy" id="346911"/>
    <lineage>
        <taxon>Bacteria</taxon>
        <taxon>Pseudomonadati</taxon>
        <taxon>Pseudomonadota</taxon>
        <taxon>Alphaproteobacteria</taxon>
        <taxon>Hyphomicrobiales</taxon>
        <taxon>Xanthobacteraceae</taxon>
        <taxon>Labrys</taxon>
    </lineage>
</organism>
<dbReference type="RefSeq" id="WP_105865126.1">
    <property type="nucleotide sequence ID" value="NZ_PUEJ01000013.1"/>
</dbReference>
<dbReference type="Proteomes" id="UP000237682">
    <property type="component" value="Unassembled WGS sequence"/>
</dbReference>
<accession>A0A2S9Q525</accession>
<dbReference type="Pfam" id="PF04463">
    <property type="entry name" value="2-thiour_desulf"/>
    <property type="match status" value="1"/>
</dbReference>
<proteinExistence type="predicted"/>
<keyword evidence="2" id="KW-1185">Reference proteome</keyword>
<evidence type="ECO:0000313" key="2">
    <source>
        <dbReference type="Proteomes" id="UP000237682"/>
    </source>
</evidence>
<dbReference type="EMBL" id="PUEJ01000013">
    <property type="protein sequence ID" value="PRH84468.1"/>
    <property type="molecule type" value="Genomic_DNA"/>
</dbReference>